<proteinExistence type="predicted"/>
<dbReference type="KEGG" id="pno:SNOG_05945"/>
<evidence type="ECO:0000313" key="2">
    <source>
        <dbReference type="Proteomes" id="UP000001055"/>
    </source>
</evidence>
<reference evidence="2" key="1">
    <citation type="journal article" date="2007" name="Plant Cell">
        <title>Dothideomycete-plant interactions illuminated by genome sequencing and EST analysis of the wheat pathogen Stagonospora nodorum.</title>
        <authorList>
            <person name="Hane J.K."/>
            <person name="Lowe R.G."/>
            <person name="Solomon P.S."/>
            <person name="Tan K.C."/>
            <person name="Schoch C.L."/>
            <person name="Spatafora J.W."/>
            <person name="Crous P.W."/>
            <person name="Kodira C."/>
            <person name="Birren B.W."/>
            <person name="Galagan J.E."/>
            <person name="Torriani S.F."/>
            <person name="McDonald B.A."/>
            <person name="Oliver R.P."/>
        </authorList>
    </citation>
    <scope>NUCLEOTIDE SEQUENCE [LARGE SCALE GENOMIC DNA]</scope>
    <source>
        <strain evidence="2">SN15 / ATCC MYA-4574 / FGSC 10173</strain>
    </source>
</reference>
<dbReference type="EMBL" id="CH445332">
    <property type="protein sequence ID" value="EAT87009.1"/>
    <property type="molecule type" value="Genomic_DNA"/>
</dbReference>
<name>Q0UQL9_PHANO</name>
<accession>Q0UQL9</accession>
<evidence type="ECO:0000313" key="1">
    <source>
        <dbReference type="EMBL" id="EAT87009.1"/>
    </source>
</evidence>
<dbReference type="InParanoid" id="Q0UQL9"/>
<sequence>MTSGVVVARSARGLLIHKVKFGADDKSALVSIFLYIGAVTLSKQRPIGRQYRPELDHRPTIGLLVVPNTG</sequence>
<organism evidence="1 2">
    <name type="scientific">Phaeosphaeria nodorum (strain SN15 / ATCC MYA-4574 / FGSC 10173)</name>
    <name type="common">Glume blotch fungus</name>
    <name type="synonym">Parastagonospora nodorum</name>
    <dbReference type="NCBI Taxonomy" id="321614"/>
    <lineage>
        <taxon>Eukaryota</taxon>
        <taxon>Fungi</taxon>
        <taxon>Dikarya</taxon>
        <taxon>Ascomycota</taxon>
        <taxon>Pezizomycotina</taxon>
        <taxon>Dothideomycetes</taxon>
        <taxon>Pleosporomycetidae</taxon>
        <taxon>Pleosporales</taxon>
        <taxon>Pleosporineae</taxon>
        <taxon>Phaeosphaeriaceae</taxon>
        <taxon>Parastagonospora</taxon>
    </lineage>
</organism>
<dbReference type="AlphaFoldDB" id="Q0UQL9"/>
<dbReference type="GeneID" id="5973212"/>
<gene>
    <name evidence="1" type="ORF">SNOG_05945</name>
</gene>
<dbReference type="Proteomes" id="UP000001055">
    <property type="component" value="Unassembled WGS sequence"/>
</dbReference>
<dbReference type="RefSeq" id="XP_001796335.1">
    <property type="nucleotide sequence ID" value="XM_001796283.1"/>
</dbReference>
<protein>
    <submittedName>
        <fullName evidence="1">Uncharacterized protein</fullName>
    </submittedName>
</protein>